<dbReference type="AlphaFoldDB" id="A0A286GGK9"/>
<feature type="transmembrane region" description="Helical" evidence="6">
    <location>
        <begin position="330"/>
        <end position="349"/>
    </location>
</feature>
<evidence type="ECO:0000256" key="1">
    <source>
        <dbReference type="ARBA" id="ARBA00004651"/>
    </source>
</evidence>
<feature type="transmembrane region" description="Helical" evidence="6">
    <location>
        <begin position="531"/>
        <end position="548"/>
    </location>
</feature>
<evidence type="ECO:0000256" key="5">
    <source>
        <dbReference type="ARBA" id="ARBA00023136"/>
    </source>
</evidence>
<evidence type="ECO:0000256" key="4">
    <source>
        <dbReference type="ARBA" id="ARBA00022989"/>
    </source>
</evidence>
<dbReference type="PANTHER" id="PTHR30619">
    <property type="entry name" value="DNA INTERNALIZATION/COMPETENCE PROTEIN COMEC/REC2"/>
    <property type="match status" value="1"/>
</dbReference>
<dbReference type="EMBL" id="OCNJ01000003">
    <property type="protein sequence ID" value="SOD94154.1"/>
    <property type="molecule type" value="Genomic_DNA"/>
</dbReference>
<dbReference type="InterPro" id="IPR025405">
    <property type="entry name" value="DUF4131"/>
</dbReference>
<dbReference type="PANTHER" id="PTHR30619:SF1">
    <property type="entry name" value="RECOMBINATION PROTEIN 2"/>
    <property type="match status" value="1"/>
</dbReference>
<evidence type="ECO:0000313" key="9">
    <source>
        <dbReference type="EMBL" id="SOD94154.1"/>
    </source>
</evidence>
<feature type="transmembrane region" description="Helical" evidence="6">
    <location>
        <begin position="89"/>
        <end position="111"/>
    </location>
</feature>
<name>A0A286GGK9_9PROT</name>
<accession>A0A286GGK9</accession>
<reference evidence="9 10" key="1">
    <citation type="submission" date="2017-09" db="EMBL/GenBank/DDBJ databases">
        <authorList>
            <person name="Ehlers B."/>
            <person name="Leendertz F.H."/>
        </authorList>
    </citation>
    <scope>NUCLEOTIDE SEQUENCE [LARGE SCALE GENOMIC DNA]</scope>
    <source>
        <strain evidence="9 10">USBA 140</strain>
    </source>
</reference>
<evidence type="ECO:0000256" key="6">
    <source>
        <dbReference type="SAM" id="Phobius"/>
    </source>
</evidence>
<dbReference type="InterPro" id="IPR052159">
    <property type="entry name" value="Competence_DNA_uptake"/>
</dbReference>
<protein>
    <submittedName>
        <fullName evidence="9">Competence protein ComEC</fullName>
    </submittedName>
</protein>
<comment type="subcellular location">
    <subcellularLocation>
        <location evidence="1">Cell membrane</location>
        <topology evidence="1">Multi-pass membrane protein</topology>
    </subcellularLocation>
</comment>
<organism evidence="9 10">
    <name type="scientific">Caenispirillum bisanense</name>
    <dbReference type="NCBI Taxonomy" id="414052"/>
    <lineage>
        <taxon>Bacteria</taxon>
        <taxon>Pseudomonadati</taxon>
        <taxon>Pseudomonadota</taxon>
        <taxon>Alphaproteobacteria</taxon>
        <taxon>Rhodospirillales</taxon>
        <taxon>Novispirillaceae</taxon>
        <taxon>Caenispirillum</taxon>
    </lineage>
</organism>
<dbReference type="NCBIfam" id="TIGR00360">
    <property type="entry name" value="ComEC_N-term"/>
    <property type="match status" value="1"/>
</dbReference>
<dbReference type="Pfam" id="PF13567">
    <property type="entry name" value="DUF4131"/>
    <property type="match status" value="1"/>
</dbReference>
<dbReference type="InterPro" id="IPR004477">
    <property type="entry name" value="ComEC_N"/>
</dbReference>
<gene>
    <name evidence="9" type="ORF">SAMN05421508_103381</name>
</gene>
<feature type="transmembrane region" description="Helical" evidence="6">
    <location>
        <begin position="49"/>
        <end position="69"/>
    </location>
</feature>
<feature type="transmembrane region" description="Helical" evidence="6">
    <location>
        <begin position="499"/>
        <end position="519"/>
    </location>
</feature>
<evidence type="ECO:0000259" key="7">
    <source>
        <dbReference type="Pfam" id="PF03772"/>
    </source>
</evidence>
<dbReference type="Pfam" id="PF03772">
    <property type="entry name" value="Competence"/>
    <property type="match status" value="1"/>
</dbReference>
<keyword evidence="4 6" id="KW-1133">Transmembrane helix</keyword>
<feature type="transmembrane region" description="Helical" evidence="6">
    <location>
        <begin position="471"/>
        <end position="492"/>
    </location>
</feature>
<feature type="domain" description="ComEC/Rec2-related protein" evidence="7">
    <location>
        <begin position="267"/>
        <end position="551"/>
    </location>
</feature>
<evidence type="ECO:0000256" key="3">
    <source>
        <dbReference type="ARBA" id="ARBA00022692"/>
    </source>
</evidence>
<keyword evidence="10" id="KW-1185">Reference proteome</keyword>
<keyword evidence="5 6" id="KW-0472">Membrane</keyword>
<dbReference type="GO" id="GO:0005886">
    <property type="term" value="C:plasma membrane"/>
    <property type="evidence" value="ECO:0007669"/>
    <property type="project" value="UniProtKB-SubCell"/>
</dbReference>
<sequence>MDATDVLPLRPAPAAEAFSDKRKGRALATAWRGLLPSPANDLAADRDRWVLWLPPAFGTGAAAYFLLPAEPPLWVGPSGVGAALALTALAWRAAPAFVALLLGLLAVAGGFTAGQVRSELVAAPVLPQQIGPVTVTGEVRLVEDKGGSLRVTLAPTSVERLSPARVPATVRLTLRGDGPEPKPGQMLRLRAVLMPPPAPSAPGAFDFPRHAWFQRLGAVGYTVAPAEVLPGPPAGGFAVAVETLRDTVTRRIRAAVGGIEGEIAAALVTGARAAIPEATLEAWRDSGLAHLLSISGLHMTLAAGLVFVGVRTVLAAIPAVALRWDVKKATAAVALAAAAFYVVLSGAAVPSQRAFVMTAIVLLAVLADRTAISLRTLAWAAMVVLLTQPEALMGPSFQMSFAAVTALVAGYELVAPRLSAWRGRGCCRWLRTAGVYVAGGVASTVLASVATAPFAAYHFNTVASYSLAANLAVMPVVSVAVMPAAIVGLLLMPLGLEGLPFMVMGYGLAAVNAVAETVASWPGSAWPVPVLPPWGLAAVTLGGLWLCLWRRPWRLAGLVVAGVAMSSAWWSPGPDIMVNDEGTVMAVRGPGGGLILSPGRSDGFARDLWQERFGAPDPIPWPRSGASTGPAVPFTLDSPPHLACDGMGCIYKARGLSVALVNRPDALPEDCWAADVLVATVPVGRWCDQALAVIDRWDLKDRGAHAIWLGPRPRVETVAETMGDRPWSPFHRWRQRQAEGEGGP</sequence>
<feature type="domain" description="DUF4131" evidence="8">
    <location>
        <begin position="72"/>
        <end position="225"/>
    </location>
</feature>
<dbReference type="Proteomes" id="UP000219621">
    <property type="component" value="Unassembled WGS sequence"/>
</dbReference>
<feature type="transmembrane region" description="Helical" evidence="6">
    <location>
        <begin position="301"/>
        <end position="324"/>
    </location>
</feature>
<evidence type="ECO:0000256" key="2">
    <source>
        <dbReference type="ARBA" id="ARBA00022475"/>
    </source>
</evidence>
<evidence type="ECO:0000259" key="8">
    <source>
        <dbReference type="Pfam" id="PF13567"/>
    </source>
</evidence>
<keyword evidence="3 6" id="KW-0812">Transmembrane</keyword>
<feature type="transmembrane region" description="Helical" evidence="6">
    <location>
        <begin position="397"/>
        <end position="414"/>
    </location>
</feature>
<feature type="transmembrane region" description="Helical" evidence="6">
    <location>
        <begin position="435"/>
        <end position="459"/>
    </location>
</feature>
<keyword evidence="2" id="KW-1003">Cell membrane</keyword>
<evidence type="ECO:0000313" key="10">
    <source>
        <dbReference type="Proteomes" id="UP000219621"/>
    </source>
</evidence>
<proteinExistence type="predicted"/>
<feature type="transmembrane region" description="Helical" evidence="6">
    <location>
        <begin position="361"/>
        <end position="385"/>
    </location>
</feature>